<dbReference type="PANTHER" id="PTHR47944">
    <property type="entry name" value="CYTOCHROME P450 98A9"/>
    <property type="match status" value="1"/>
</dbReference>
<proteinExistence type="inferred from homology"/>
<dbReference type="Pfam" id="PF00067">
    <property type="entry name" value="p450"/>
    <property type="match status" value="1"/>
</dbReference>
<evidence type="ECO:0000256" key="5">
    <source>
        <dbReference type="ARBA" id="ARBA00023002"/>
    </source>
</evidence>
<name>A0AA39REL2_ACESA</name>
<keyword evidence="5" id="KW-0560">Oxidoreductase</keyword>
<evidence type="ECO:0000256" key="7">
    <source>
        <dbReference type="ARBA" id="ARBA00023033"/>
    </source>
</evidence>
<gene>
    <name evidence="9" type="ORF">LWI29_021874</name>
</gene>
<keyword evidence="3 8" id="KW-0349">Heme</keyword>
<sequence>MEESTVAQSIQVMNQDLIRLERFDGENFTRWQEKVKFFLTAFHLAHILADDLETIPEEKADDSKELKEKRKKRKEEDYLCRGHILNALGHTVYNAYRNIGTAKELWTALDNKYRIEEASNQKFLIGNFMDYKMSDSKSIMTQVHELLNVISDLKVAGVNLDESFLVGVIISKLPSSWNGYKKKLKHDEKKHTLESIQRHLRIEEDSRIRESKDEQTDFMSKANVVEETKKFLSSNFDMKDLGVADDLIAGGMDTSATTVEWAMSELMKQPHLIEKATKELDRVIGRERWVEVKDIQQLPYIDATMKETIRKHPVTILLPPHLAQEDCNIVGYHICKGTRVFINSWSIGRDASFWDEPEEFRPERFLQGKVDMDVKGQNFELLLFGSGKRMCRGYSLGLKMIRSSLANMLHGFHWKLPKDHMKVEDISMEEVYGLTTPRKYPLVAVMEPRLPLHLY</sequence>
<dbReference type="AlphaFoldDB" id="A0AA39REL2"/>
<dbReference type="Gene3D" id="1.10.630.10">
    <property type="entry name" value="Cytochrome P450"/>
    <property type="match status" value="1"/>
</dbReference>
<dbReference type="EMBL" id="JAUESC010000388">
    <property type="protein sequence ID" value="KAK0571806.1"/>
    <property type="molecule type" value="Genomic_DNA"/>
</dbReference>
<evidence type="ECO:0000256" key="4">
    <source>
        <dbReference type="ARBA" id="ARBA00022723"/>
    </source>
</evidence>
<comment type="cofactor">
    <cofactor evidence="1 8">
        <name>heme</name>
        <dbReference type="ChEBI" id="CHEBI:30413"/>
    </cofactor>
</comment>
<dbReference type="PRINTS" id="PR00385">
    <property type="entry name" value="P450"/>
</dbReference>
<accession>A0AA39REL2</accession>
<feature type="binding site" description="axial binding residue" evidence="8">
    <location>
        <position position="391"/>
    </location>
    <ligand>
        <name>heme</name>
        <dbReference type="ChEBI" id="CHEBI:30413"/>
    </ligand>
    <ligandPart>
        <name>Fe</name>
        <dbReference type="ChEBI" id="CHEBI:18248"/>
    </ligandPart>
</feature>
<keyword evidence="10" id="KW-1185">Reference proteome</keyword>
<reference evidence="9" key="2">
    <citation type="submission" date="2023-06" db="EMBL/GenBank/DDBJ databases">
        <authorList>
            <person name="Swenson N.G."/>
            <person name="Wegrzyn J.L."/>
            <person name="Mcevoy S.L."/>
        </authorList>
    </citation>
    <scope>NUCLEOTIDE SEQUENCE</scope>
    <source>
        <strain evidence="9">NS2018</strain>
        <tissue evidence="9">Leaf</tissue>
    </source>
</reference>
<keyword evidence="6 8" id="KW-0408">Iron</keyword>
<evidence type="ECO:0000313" key="9">
    <source>
        <dbReference type="EMBL" id="KAK0571806.1"/>
    </source>
</evidence>
<evidence type="ECO:0008006" key="11">
    <source>
        <dbReference type="Google" id="ProtNLM"/>
    </source>
</evidence>
<evidence type="ECO:0000256" key="3">
    <source>
        <dbReference type="ARBA" id="ARBA00022617"/>
    </source>
</evidence>
<dbReference type="InterPro" id="IPR001128">
    <property type="entry name" value="Cyt_P450"/>
</dbReference>
<keyword evidence="4 8" id="KW-0479">Metal-binding</keyword>
<keyword evidence="7" id="KW-0503">Monooxygenase</keyword>
<dbReference type="GO" id="GO:0016705">
    <property type="term" value="F:oxidoreductase activity, acting on paired donors, with incorporation or reduction of molecular oxygen"/>
    <property type="evidence" value="ECO:0007669"/>
    <property type="project" value="InterPro"/>
</dbReference>
<dbReference type="GO" id="GO:0004497">
    <property type="term" value="F:monooxygenase activity"/>
    <property type="evidence" value="ECO:0007669"/>
    <property type="project" value="UniProtKB-KW"/>
</dbReference>
<organism evidence="9 10">
    <name type="scientific">Acer saccharum</name>
    <name type="common">Sugar maple</name>
    <dbReference type="NCBI Taxonomy" id="4024"/>
    <lineage>
        <taxon>Eukaryota</taxon>
        <taxon>Viridiplantae</taxon>
        <taxon>Streptophyta</taxon>
        <taxon>Embryophyta</taxon>
        <taxon>Tracheophyta</taxon>
        <taxon>Spermatophyta</taxon>
        <taxon>Magnoliopsida</taxon>
        <taxon>eudicotyledons</taxon>
        <taxon>Gunneridae</taxon>
        <taxon>Pentapetalae</taxon>
        <taxon>rosids</taxon>
        <taxon>malvids</taxon>
        <taxon>Sapindales</taxon>
        <taxon>Sapindaceae</taxon>
        <taxon>Hippocastanoideae</taxon>
        <taxon>Acereae</taxon>
        <taxon>Acer</taxon>
    </lineage>
</organism>
<dbReference type="GO" id="GO:0005506">
    <property type="term" value="F:iron ion binding"/>
    <property type="evidence" value="ECO:0007669"/>
    <property type="project" value="InterPro"/>
</dbReference>
<reference evidence="9" key="1">
    <citation type="journal article" date="2022" name="Plant J.">
        <title>Strategies of tolerance reflected in two North American maple genomes.</title>
        <authorList>
            <person name="McEvoy S.L."/>
            <person name="Sezen U.U."/>
            <person name="Trouern-Trend A."/>
            <person name="McMahon S.M."/>
            <person name="Schaberg P.G."/>
            <person name="Yang J."/>
            <person name="Wegrzyn J.L."/>
            <person name="Swenson N.G."/>
        </authorList>
    </citation>
    <scope>NUCLEOTIDE SEQUENCE</scope>
    <source>
        <strain evidence="9">NS2018</strain>
    </source>
</reference>
<dbReference type="Proteomes" id="UP001168877">
    <property type="component" value="Unassembled WGS sequence"/>
</dbReference>
<protein>
    <recommendedName>
        <fullName evidence="11">Flavonoid 3'-monooxygenase</fullName>
    </recommendedName>
</protein>
<dbReference type="SUPFAM" id="SSF48264">
    <property type="entry name" value="Cytochrome P450"/>
    <property type="match status" value="1"/>
</dbReference>
<evidence type="ECO:0000256" key="2">
    <source>
        <dbReference type="ARBA" id="ARBA00010617"/>
    </source>
</evidence>
<dbReference type="InterPro" id="IPR036396">
    <property type="entry name" value="Cyt_P450_sf"/>
</dbReference>
<dbReference type="GO" id="GO:0020037">
    <property type="term" value="F:heme binding"/>
    <property type="evidence" value="ECO:0007669"/>
    <property type="project" value="InterPro"/>
</dbReference>
<dbReference type="FunFam" id="1.10.630.10:FF:000126">
    <property type="entry name" value="Predicted protein"/>
    <property type="match status" value="1"/>
</dbReference>
<comment type="similarity">
    <text evidence="2">Belongs to the cytochrome P450 family.</text>
</comment>
<evidence type="ECO:0000256" key="6">
    <source>
        <dbReference type="ARBA" id="ARBA00023004"/>
    </source>
</evidence>
<dbReference type="PANTHER" id="PTHR47944:SF5">
    <property type="entry name" value="CYTOCHROME P450 71A1-LIKE"/>
    <property type="match status" value="1"/>
</dbReference>
<dbReference type="InterPro" id="IPR002401">
    <property type="entry name" value="Cyt_P450_E_grp-I"/>
</dbReference>
<evidence type="ECO:0000256" key="8">
    <source>
        <dbReference type="PIRSR" id="PIRSR602401-1"/>
    </source>
</evidence>
<dbReference type="PRINTS" id="PR00463">
    <property type="entry name" value="EP450I"/>
</dbReference>
<comment type="caution">
    <text evidence="9">The sequence shown here is derived from an EMBL/GenBank/DDBJ whole genome shotgun (WGS) entry which is preliminary data.</text>
</comment>
<evidence type="ECO:0000256" key="1">
    <source>
        <dbReference type="ARBA" id="ARBA00001971"/>
    </source>
</evidence>
<evidence type="ECO:0000313" key="10">
    <source>
        <dbReference type="Proteomes" id="UP001168877"/>
    </source>
</evidence>